<dbReference type="InterPro" id="IPR009014">
    <property type="entry name" value="Transketo_C/PFOR_II"/>
</dbReference>
<evidence type="ECO:0000313" key="5">
    <source>
        <dbReference type="Proteomes" id="UP000199382"/>
    </source>
</evidence>
<dbReference type="GO" id="GO:0016903">
    <property type="term" value="F:oxidoreductase activity, acting on the aldehyde or oxo group of donors"/>
    <property type="evidence" value="ECO:0007669"/>
    <property type="project" value="InterPro"/>
</dbReference>
<dbReference type="Gene3D" id="3.40.50.920">
    <property type="match status" value="1"/>
</dbReference>
<dbReference type="InterPro" id="IPR002880">
    <property type="entry name" value="Pyrv_Fd/Flavodoxin_OxRdtase_N"/>
</dbReference>
<dbReference type="EMBL" id="FNEK01000051">
    <property type="protein sequence ID" value="SDK73065.1"/>
    <property type="molecule type" value="Genomic_DNA"/>
</dbReference>
<organism evidence="4 5">
    <name type="scientific">Aliiruegeria lutimaris</name>
    <dbReference type="NCBI Taxonomy" id="571298"/>
    <lineage>
        <taxon>Bacteria</taxon>
        <taxon>Pseudomonadati</taxon>
        <taxon>Pseudomonadota</taxon>
        <taxon>Alphaproteobacteria</taxon>
        <taxon>Rhodobacterales</taxon>
        <taxon>Roseobacteraceae</taxon>
        <taxon>Aliiruegeria</taxon>
    </lineage>
</organism>
<dbReference type="SUPFAM" id="SSF53323">
    <property type="entry name" value="Pyruvate-ferredoxin oxidoreductase, PFOR, domain III"/>
    <property type="match status" value="1"/>
</dbReference>
<evidence type="ECO:0000313" key="4">
    <source>
        <dbReference type="EMBL" id="SDK73065.1"/>
    </source>
</evidence>
<dbReference type="Pfam" id="PF01558">
    <property type="entry name" value="POR"/>
    <property type="match status" value="1"/>
</dbReference>
<dbReference type="SUPFAM" id="SSF52518">
    <property type="entry name" value="Thiamin diphosphate-binding fold (THDP-binding)"/>
    <property type="match status" value="1"/>
</dbReference>
<evidence type="ECO:0000256" key="1">
    <source>
        <dbReference type="ARBA" id="ARBA00023002"/>
    </source>
</evidence>
<dbReference type="Gene3D" id="3.40.50.970">
    <property type="match status" value="1"/>
</dbReference>
<dbReference type="Pfam" id="PF01855">
    <property type="entry name" value="POR_N"/>
    <property type="match status" value="1"/>
</dbReference>
<feature type="domain" description="Pyruvate/ketoisovalerate oxidoreductase catalytic" evidence="2">
    <location>
        <begin position="42"/>
        <end position="226"/>
    </location>
</feature>
<dbReference type="PANTHER" id="PTHR32154:SF20">
    <property type="entry name" value="2-OXOGLUTARATE OXIDOREDUCTASE SUBUNIT KORA"/>
    <property type="match status" value="1"/>
</dbReference>
<dbReference type="SUPFAM" id="SSF52922">
    <property type="entry name" value="TK C-terminal domain-like"/>
    <property type="match status" value="1"/>
</dbReference>
<dbReference type="NCBIfam" id="TIGR03710">
    <property type="entry name" value="OAFO_sf"/>
    <property type="match status" value="1"/>
</dbReference>
<dbReference type="PANTHER" id="PTHR32154">
    <property type="entry name" value="PYRUVATE-FLAVODOXIN OXIDOREDUCTASE-RELATED"/>
    <property type="match status" value="1"/>
</dbReference>
<dbReference type="InterPro" id="IPR019752">
    <property type="entry name" value="Pyrv/ketoisovalerate_OxRed_cat"/>
</dbReference>
<dbReference type="AlphaFoldDB" id="A0A1G9EAN0"/>
<keyword evidence="1" id="KW-0560">Oxidoreductase</keyword>
<dbReference type="CDD" id="cd07034">
    <property type="entry name" value="TPP_PYR_PFOR_IOR-alpha_like"/>
    <property type="match status" value="1"/>
</dbReference>
<sequence length="643" mass="69769">MTTEGTQVFAEIADPMDRVPPKAGRPAEVIEEHIVEIVSDSGEGAQRCGQSLASIAARMGMGIWTVEIIPAEIQPPHRSIAGASGNRVRMAAKPVTNIGDEADLVVAFNEQVLLSRLRAGEVKPGATILMENAWENDLNPSIATAYVKVCAEVREAGYNLIEVPMEKECQKYVPDPRKGKNMFVLGMLCAIYSLDAEKARAQVRYIFAKKDQRIINANIELLDAGRAWAEANLDIAYTIPAPPVAEEQVVMNGNAALALGTVASGMEVCAMYPITPATSASHYLSSIFEKVGCVVHQAEDEISACAFAIGASYAGKCAVTITSGPGLSLKQEAIGLAVMSEIPLVVIDVQRGGPSTGLPTKVEQGDLMSAMFGTHGDAPKVIMAVSSIEDCFHSVITARKIAETFNMVVVILSDAALATAQQPYKRPKFRADWLAPPVNQSAVPEHAHPYDWDERTGIATRFIPGQPNGMHCLTGLAHDRDSHVAYDPQINEEGLLNRSRKLAAFQKTLRLEPVHGGDEGELLLLGWGSTRGAIQEAVDRLRAEGHKVSSLHLKFLQPMASGIDKVMKRFDRVMTIENNWNDPVSDPLIDENNRRYSHLAMLLRSRWLVDVDCWGNARGQPLKPGAIHDAALAKLVQARGEEQ</sequence>
<dbReference type="Gene3D" id="3.40.920.10">
    <property type="entry name" value="Pyruvate-ferredoxin oxidoreductase, PFOR, domain III"/>
    <property type="match status" value="1"/>
</dbReference>
<dbReference type="Proteomes" id="UP000199382">
    <property type="component" value="Unassembled WGS sequence"/>
</dbReference>
<dbReference type="STRING" id="571298.SAMN04488026_105124"/>
<dbReference type="FunFam" id="3.40.50.970:FF:000022">
    <property type="entry name" value="2-oxoglutarate ferredoxin oxidoreductase alpha subunit"/>
    <property type="match status" value="1"/>
</dbReference>
<name>A0A1G9EAN0_9RHOB</name>
<dbReference type="InterPro" id="IPR029061">
    <property type="entry name" value="THDP-binding"/>
</dbReference>
<protein>
    <submittedName>
        <fullName evidence="4">2-oxoglutarate ferredoxin oxidoreductase subunit alpha</fullName>
    </submittedName>
</protein>
<gene>
    <name evidence="4" type="ORF">SAMN04488026_105124</name>
</gene>
<feature type="domain" description="Pyruvate flavodoxin/ferredoxin oxidoreductase pyrimidine binding" evidence="3">
    <location>
        <begin position="262"/>
        <end position="461"/>
    </location>
</feature>
<dbReference type="InterPro" id="IPR022367">
    <property type="entry name" value="2-oxoacid/accept_OxRdtase_asu"/>
</dbReference>
<dbReference type="InterPro" id="IPR050722">
    <property type="entry name" value="Pyruvate:ferred/Flavod_OxRd"/>
</dbReference>
<evidence type="ECO:0000259" key="3">
    <source>
        <dbReference type="Pfam" id="PF01855"/>
    </source>
</evidence>
<keyword evidence="5" id="KW-1185">Reference proteome</keyword>
<accession>A0A1G9EAN0</accession>
<evidence type="ECO:0000259" key="2">
    <source>
        <dbReference type="Pfam" id="PF01558"/>
    </source>
</evidence>
<dbReference type="GO" id="GO:0006979">
    <property type="term" value="P:response to oxidative stress"/>
    <property type="evidence" value="ECO:0007669"/>
    <property type="project" value="TreeGrafter"/>
</dbReference>
<dbReference type="RefSeq" id="WP_212635114.1">
    <property type="nucleotide sequence ID" value="NZ_FNEK01000051.1"/>
</dbReference>
<reference evidence="4 5" key="1">
    <citation type="submission" date="2016-10" db="EMBL/GenBank/DDBJ databases">
        <authorList>
            <person name="de Groot N.N."/>
        </authorList>
    </citation>
    <scope>NUCLEOTIDE SEQUENCE [LARGE SCALE GENOMIC DNA]</scope>
    <source>
        <strain evidence="4 5">DSM 25294</strain>
    </source>
</reference>
<dbReference type="InterPro" id="IPR002869">
    <property type="entry name" value="Pyrv_flavodox_OxRed_cen"/>
</dbReference>
<proteinExistence type="predicted"/>